<keyword evidence="4" id="KW-0653">Protein transport</keyword>
<evidence type="ECO:0000256" key="3">
    <source>
        <dbReference type="ARBA" id="ARBA00022490"/>
    </source>
</evidence>
<evidence type="ECO:0000313" key="6">
    <source>
        <dbReference type="EMBL" id="OUM70726.1"/>
    </source>
</evidence>
<dbReference type="Proteomes" id="UP000195440">
    <property type="component" value="Unassembled WGS sequence"/>
</dbReference>
<dbReference type="GO" id="GO:0030254">
    <property type="term" value="P:protein secretion by the type III secretion system"/>
    <property type="evidence" value="ECO:0007669"/>
    <property type="project" value="InterPro"/>
</dbReference>
<evidence type="ECO:0000256" key="5">
    <source>
        <dbReference type="ARBA" id="ARBA00024335"/>
    </source>
</evidence>
<reference evidence="6 7" key="1">
    <citation type="journal article" date="2017" name="Syst. Appl. Microbiol.">
        <title>Pseudomonas caspiana sp. nov., a citrus pathogen in the Pseudomonas syringae phylogenetic group.</title>
        <authorList>
            <person name="Busquets A."/>
            <person name="Gomila M."/>
            <person name="Beiki F."/>
            <person name="Mulet M."/>
            <person name="Rahimian H."/>
            <person name="Garcia-Valdes E."/>
            <person name="Lalucat J."/>
        </authorList>
    </citation>
    <scope>NUCLEOTIDE SEQUENCE [LARGE SCALE GENOMIC DNA]</scope>
    <source>
        <strain evidence="6 7">FBF102</strain>
    </source>
</reference>
<dbReference type="Pfam" id="PF06188">
    <property type="entry name" value="HrpE"/>
    <property type="match status" value="1"/>
</dbReference>
<evidence type="ECO:0008006" key="8">
    <source>
        <dbReference type="Google" id="ProtNLM"/>
    </source>
</evidence>
<dbReference type="NCBIfam" id="TIGR02499">
    <property type="entry name" value="HrpE_YscL_not"/>
    <property type="match status" value="1"/>
</dbReference>
<sequence length="190" mass="21710">MFIRRTLSFDAQQPGVAEPLLRREYFSDVVLASEHLARAHLQAEVLLADARAQGEQLLADAQAQFWDRANAMLEDWEAERQAQREALVEQARSLLSQTLTNLLGTLSDEERALALVRQIAQSQTRPVRATLRCAVDLHESVDVWLQQQPRTHWQLERDTGLAPGTLWLSTESGDFSLDWERLRERILDLA</sequence>
<dbReference type="AlphaFoldDB" id="A0A1Y3NSY0"/>
<dbReference type="OrthoDB" id="6629448at2"/>
<dbReference type="InterPro" id="IPR009335">
    <property type="entry name" value="T3SS_HrpE/ATPase_suE"/>
</dbReference>
<evidence type="ECO:0000313" key="7">
    <source>
        <dbReference type="Proteomes" id="UP000195440"/>
    </source>
</evidence>
<comment type="caution">
    <text evidence="6">The sequence shown here is derived from an EMBL/GenBank/DDBJ whole genome shotgun (WGS) entry which is preliminary data.</text>
</comment>
<evidence type="ECO:0000256" key="1">
    <source>
        <dbReference type="ARBA" id="ARBA00004496"/>
    </source>
</evidence>
<dbReference type="GO" id="GO:0005737">
    <property type="term" value="C:cytoplasm"/>
    <property type="evidence" value="ECO:0007669"/>
    <property type="project" value="UniProtKB-SubCell"/>
</dbReference>
<organism evidence="6 7">
    <name type="scientific">Pseudomonas caspiana</name>
    <dbReference type="NCBI Taxonomy" id="1451454"/>
    <lineage>
        <taxon>Bacteria</taxon>
        <taxon>Pseudomonadati</taxon>
        <taxon>Pseudomonadota</taxon>
        <taxon>Gammaproteobacteria</taxon>
        <taxon>Pseudomonadales</taxon>
        <taxon>Pseudomonadaceae</taxon>
        <taxon>Pseudomonas</taxon>
    </lineage>
</organism>
<evidence type="ECO:0000256" key="4">
    <source>
        <dbReference type="ARBA" id="ARBA00022927"/>
    </source>
</evidence>
<comment type="subcellular location">
    <subcellularLocation>
        <location evidence="1">Cytoplasm</location>
    </subcellularLocation>
</comment>
<gene>
    <name evidence="6" type="ORF">AUC60_27065</name>
</gene>
<keyword evidence="2" id="KW-0813">Transport</keyword>
<evidence type="ECO:0000256" key="2">
    <source>
        <dbReference type="ARBA" id="ARBA00022448"/>
    </source>
</evidence>
<protein>
    <recommendedName>
        <fullName evidence="8">HrpE/YscL family type III secretion apparatus protein</fullName>
    </recommendedName>
</protein>
<dbReference type="InterPro" id="IPR012842">
    <property type="entry name" value="T3SS_SctL/SctL2"/>
</dbReference>
<accession>A0A1Y3NSY0</accession>
<keyword evidence="7" id="KW-1185">Reference proteome</keyword>
<proteinExistence type="inferred from homology"/>
<keyword evidence="3" id="KW-0963">Cytoplasm</keyword>
<dbReference type="EMBL" id="LOHF01000048">
    <property type="protein sequence ID" value="OUM70726.1"/>
    <property type="molecule type" value="Genomic_DNA"/>
</dbReference>
<dbReference type="RefSeq" id="WP_087274737.1">
    <property type="nucleotide sequence ID" value="NZ_JBJGBV010000002.1"/>
</dbReference>
<comment type="similarity">
    <text evidence="5">Belongs to the SctL stator family.</text>
</comment>
<name>A0A1Y3NSY0_9PSED</name>